<proteinExistence type="inferred from homology"/>
<dbReference type="OMA" id="CATRNDS"/>
<dbReference type="EMBL" id="JABCRI010000005">
    <property type="protein sequence ID" value="KAF8405719.1"/>
    <property type="molecule type" value="Genomic_DNA"/>
</dbReference>
<accession>A0A834ZED9</accession>
<evidence type="ECO:0000313" key="4">
    <source>
        <dbReference type="EMBL" id="KAF8405719.1"/>
    </source>
</evidence>
<evidence type="ECO:0000256" key="3">
    <source>
        <dbReference type="SAM" id="MobiDB-lite"/>
    </source>
</evidence>
<gene>
    <name evidence="4" type="ORF">HHK36_007796</name>
</gene>
<dbReference type="Gene3D" id="3.50.30.30">
    <property type="match status" value="1"/>
</dbReference>
<sequence length="177" mass="19384">MDFHLYAHGGRELVKLVYTSCNNKIVGAKFFVTGYEDSSKRSVDGHGEFRSPRDGSEHMALTPLQPQLELWWKMPIYVLAAIDKVDEDGVDVLSLSLGSTNHLYGDSILVATFTTIEKGIFVACATRNDSPDPYSVTNTAPTTVGAGTLDPTFPAQVLLGNDQAFLGDLRFTARRLI</sequence>
<dbReference type="Gene3D" id="3.40.50.200">
    <property type="entry name" value="Peptidase S8/S53 domain"/>
    <property type="match status" value="1"/>
</dbReference>
<keyword evidence="5" id="KW-1185">Reference proteome</keyword>
<reference evidence="4 5" key="1">
    <citation type="submission" date="2020-04" db="EMBL/GenBank/DDBJ databases">
        <title>Plant Genome Project.</title>
        <authorList>
            <person name="Zhang R.-G."/>
        </authorList>
    </citation>
    <scope>NUCLEOTIDE SEQUENCE [LARGE SCALE GENOMIC DNA]</scope>
    <source>
        <strain evidence="4">YNK0</strain>
        <tissue evidence="4">Leaf</tissue>
    </source>
</reference>
<protein>
    <submittedName>
        <fullName evidence="4">Uncharacterized protein</fullName>
    </submittedName>
</protein>
<dbReference type="SUPFAM" id="SSF52743">
    <property type="entry name" value="Subtilisin-like"/>
    <property type="match status" value="1"/>
</dbReference>
<dbReference type="AlphaFoldDB" id="A0A834ZED9"/>
<evidence type="ECO:0000256" key="1">
    <source>
        <dbReference type="ARBA" id="ARBA00011073"/>
    </source>
</evidence>
<dbReference type="InterPro" id="IPR036852">
    <property type="entry name" value="Peptidase_S8/S53_dom_sf"/>
</dbReference>
<evidence type="ECO:0000313" key="5">
    <source>
        <dbReference type="Proteomes" id="UP000655225"/>
    </source>
</evidence>
<feature type="compositionally biased region" description="Basic and acidic residues" evidence="3">
    <location>
        <begin position="38"/>
        <end position="57"/>
    </location>
</feature>
<evidence type="ECO:0000256" key="2">
    <source>
        <dbReference type="ARBA" id="ARBA00022729"/>
    </source>
</evidence>
<name>A0A834ZED9_TETSI</name>
<dbReference type="Proteomes" id="UP000655225">
    <property type="component" value="Unassembled WGS sequence"/>
</dbReference>
<dbReference type="GO" id="GO:0006508">
    <property type="term" value="P:proteolysis"/>
    <property type="evidence" value="ECO:0007669"/>
    <property type="project" value="InterPro"/>
</dbReference>
<comment type="caution">
    <text evidence="4">The sequence shown here is derived from an EMBL/GenBank/DDBJ whole genome shotgun (WGS) entry which is preliminary data.</text>
</comment>
<dbReference type="GO" id="GO:0004252">
    <property type="term" value="F:serine-type endopeptidase activity"/>
    <property type="evidence" value="ECO:0007669"/>
    <property type="project" value="InterPro"/>
</dbReference>
<feature type="region of interest" description="Disordered" evidence="3">
    <location>
        <begin position="38"/>
        <end position="58"/>
    </location>
</feature>
<dbReference type="PANTHER" id="PTHR10795">
    <property type="entry name" value="PROPROTEIN CONVERTASE SUBTILISIN/KEXIN"/>
    <property type="match status" value="1"/>
</dbReference>
<dbReference type="OrthoDB" id="4803627at2759"/>
<dbReference type="InterPro" id="IPR045051">
    <property type="entry name" value="SBT"/>
</dbReference>
<organism evidence="4 5">
    <name type="scientific">Tetracentron sinense</name>
    <name type="common">Spur-leaf</name>
    <dbReference type="NCBI Taxonomy" id="13715"/>
    <lineage>
        <taxon>Eukaryota</taxon>
        <taxon>Viridiplantae</taxon>
        <taxon>Streptophyta</taxon>
        <taxon>Embryophyta</taxon>
        <taxon>Tracheophyta</taxon>
        <taxon>Spermatophyta</taxon>
        <taxon>Magnoliopsida</taxon>
        <taxon>Trochodendrales</taxon>
        <taxon>Trochodendraceae</taxon>
        <taxon>Tetracentron</taxon>
    </lineage>
</organism>
<comment type="similarity">
    <text evidence="1">Belongs to the peptidase S8 family.</text>
</comment>
<keyword evidence="2" id="KW-0732">Signal</keyword>